<dbReference type="RefSeq" id="WP_006983488.1">
    <property type="nucleotide sequence ID" value="NZ_ABVL01000036.1"/>
</dbReference>
<feature type="domain" description="Phospholipid/glycerol acyltransferase" evidence="4">
    <location>
        <begin position="25"/>
        <end position="142"/>
    </location>
</feature>
<protein>
    <submittedName>
        <fullName evidence="5">Phospholipid/glycerol acyltransferase</fullName>
    </submittedName>
</protein>
<dbReference type="AlphaFoldDB" id="B4DB79"/>
<keyword evidence="2 5" id="KW-0808">Transferase</keyword>
<keyword evidence="3 5" id="KW-0012">Acyltransferase</keyword>
<dbReference type="PANTHER" id="PTHR10434:SF11">
    <property type="entry name" value="1-ACYL-SN-GLYCEROL-3-PHOSPHATE ACYLTRANSFERASE"/>
    <property type="match status" value="1"/>
</dbReference>
<dbReference type="InParanoid" id="B4DB79"/>
<reference evidence="5 6" key="1">
    <citation type="journal article" date="2011" name="J. Bacteriol.">
        <title>Genome sequence of Chthoniobacter flavus Ellin428, an aerobic heterotrophic soil bacterium.</title>
        <authorList>
            <person name="Kant R."/>
            <person name="van Passel M.W."/>
            <person name="Palva A."/>
            <person name="Lucas S."/>
            <person name="Lapidus A."/>
            <person name="Glavina Del Rio T."/>
            <person name="Dalin E."/>
            <person name="Tice H."/>
            <person name="Bruce D."/>
            <person name="Goodwin L."/>
            <person name="Pitluck S."/>
            <person name="Larimer F.W."/>
            <person name="Land M.L."/>
            <person name="Hauser L."/>
            <person name="Sangwan P."/>
            <person name="de Vos W.M."/>
            <person name="Janssen P.H."/>
            <person name="Smidt H."/>
        </authorList>
    </citation>
    <scope>NUCLEOTIDE SEQUENCE [LARGE SCALE GENOMIC DNA]</scope>
    <source>
        <strain evidence="5 6">Ellin428</strain>
    </source>
</reference>
<evidence type="ECO:0000256" key="1">
    <source>
        <dbReference type="ARBA" id="ARBA00005189"/>
    </source>
</evidence>
<dbReference type="eggNOG" id="COG0204">
    <property type="taxonomic scope" value="Bacteria"/>
</dbReference>
<dbReference type="CDD" id="cd07989">
    <property type="entry name" value="LPLAT_AGPAT-like"/>
    <property type="match status" value="1"/>
</dbReference>
<dbReference type="GO" id="GO:0006654">
    <property type="term" value="P:phosphatidic acid biosynthetic process"/>
    <property type="evidence" value="ECO:0007669"/>
    <property type="project" value="TreeGrafter"/>
</dbReference>
<accession>B4DB79</accession>
<evidence type="ECO:0000256" key="3">
    <source>
        <dbReference type="ARBA" id="ARBA00023315"/>
    </source>
</evidence>
<dbReference type="SUPFAM" id="SSF69593">
    <property type="entry name" value="Glycerol-3-phosphate (1)-acyltransferase"/>
    <property type="match status" value="1"/>
</dbReference>
<dbReference type="GO" id="GO:0003841">
    <property type="term" value="F:1-acylglycerol-3-phosphate O-acyltransferase activity"/>
    <property type="evidence" value="ECO:0007669"/>
    <property type="project" value="TreeGrafter"/>
</dbReference>
<keyword evidence="6" id="KW-1185">Reference proteome</keyword>
<dbReference type="PANTHER" id="PTHR10434">
    <property type="entry name" value="1-ACYL-SN-GLYCEROL-3-PHOSPHATE ACYLTRANSFERASE"/>
    <property type="match status" value="1"/>
</dbReference>
<dbReference type="InterPro" id="IPR002123">
    <property type="entry name" value="Plipid/glycerol_acylTrfase"/>
</dbReference>
<dbReference type="Pfam" id="PF01553">
    <property type="entry name" value="Acyltransferase"/>
    <property type="match status" value="1"/>
</dbReference>
<dbReference type="STRING" id="497964.CfE428DRAFT_6170"/>
<dbReference type="SMART" id="SM00563">
    <property type="entry name" value="PlsC"/>
    <property type="match status" value="1"/>
</dbReference>
<sequence>MKLILGAVSKTHVLHRERTWLPGGWLLVSNHISHFDPPFLTATTHRKIDWMATRELYHPWPVGVWMHAVDTFPVDREKAADRAATRETLERLKRGRVVGIFPEGGICDGKNSVLEGAPLKPGLAGLAQLSGAPVVPCVLIGADQLYTHRNWIPFRRSRAWIAFGEPLYFEGDGKEARAAFEMRLAESLRALYAELKERFQLTEWDLPQPPARRKGRV</sequence>
<comment type="pathway">
    <text evidence="1">Lipid metabolism.</text>
</comment>
<evidence type="ECO:0000256" key="2">
    <source>
        <dbReference type="ARBA" id="ARBA00022679"/>
    </source>
</evidence>
<gene>
    <name evidence="5" type="ORF">CfE428DRAFT_6170</name>
</gene>
<comment type="caution">
    <text evidence="5">The sequence shown here is derived from an EMBL/GenBank/DDBJ whole genome shotgun (WGS) entry which is preliminary data.</text>
</comment>
<evidence type="ECO:0000259" key="4">
    <source>
        <dbReference type="SMART" id="SM00563"/>
    </source>
</evidence>
<evidence type="ECO:0000313" key="6">
    <source>
        <dbReference type="Proteomes" id="UP000005824"/>
    </source>
</evidence>
<organism evidence="5 6">
    <name type="scientific">Chthoniobacter flavus Ellin428</name>
    <dbReference type="NCBI Taxonomy" id="497964"/>
    <lineage>
        <taxon>Bacteria</taxon>
        <taxon>Pseudomonadati</taxon>
        <taxon>Verrucomicrobiota</taxon>
        <taxon>Spartobacteria</taxon>
        <taxon>Chthoniobacterales</taxon>
        <taxon>Chthoniobacteraceae</taxon>
        <taxon>Chthoniobacter</taxon>
    </lineage>
</organism>
<proteinExistence type="predicted"/>
<dbReference type="Proteomes" id="UP000005824">
    <property type="component" value="Unassembled WGS sequence"/>
</dbReference>
<evidence type="ECO:0000313" key="5">
    <source>
        <dbReference type="EMBL" id="EDY16267.1"/>
    </source>
</evidence>
<dbReference type="EMBL" id="ABVL01000036">
    <property type="protein sequence ID" value="EDY16267.1"/>
    <property type="molecule type" value="Genomic_DNA"/>
</dbReference>
<name>B4DB79_9BACT</name>